<evidence type="ECO:0000313" key="2">
    <source>
        <dbReference type="Proteomes" id="UP000001171"/>
    </source>
</evidence>
<dbReference type="RefSeq" id="WP_011235744.1">
    <property type="nucleotide sequence ID" value="NC_006512.1"/>
</dbReference>
<organism evidence="1 2">
    <name type="scientific">Idiomarina loihiensis (strain ATCC BAA-735 / DSM 15497 / L2-TR)</name>
    <dbReference type="NCBI Taxonomy" id="283942"/>
    <lineage>
        <taxon>Bacteria</taxon>
        <taxon>Pseudomonadati</taxon>
        <taxon>Pseudomonadota</taxon>
        <taxon>Gammaproteobacteria</taxon>
        <taxon>Alteromonadales</taxon>
        <taxon>Idiomarinaceae</taxon>
        <taxon>Idiomarina</taxon>
    </lineage>
</organism>
<protein>
    <submittedName>
        <fullName evidence="1">RelE/ParE family protein, cytotoxic translational repressor of toxin-antitoxin stability system</fullName>
    </submittedName>
</protein>
<dbReference type="Proteomes" id="UP000001171">
    <property type="component" value="Chromosome"/>
</dbReference>
<sequence>MAVTFRDDWLERFYEDDISHKKIPKIIKGALFRKLEILDAATQESDLRVPPGNRFEYLKGKLSGYCSIRVNKQYRLIFHWEDGIAQDTYLDPHVYQS</sequence>
<dbReference type="EMBL" id="AE017340">
    <property type="protein sequence ID" value="AAV83352.1"/>
    <property type="molecule type" value="Genomic_DNA"/>
</dbReference>
<dbReference type="HOGENOM" id="CLU_155111_1_0_6"/>
<dbReference type="Gene3D" id="3.30.2310.20">
    <property type="entry name" value="RelE-like"/>
    <property type="match status" value="1"/>
</dbReference>
<dbReference type="PANTHER" id="PTHR40266:SF2">
    <property type="entry name" value="TOXIN HIGB-1"/>
    <property type="match status" value="1"/>
</dbReference>
<name>Q5QV89_IDILO</name>
<dbReference type="OrthoDB" id="9801102at2"/>
<dbReference type="InterPro" id="IPR007711">
    <property type="entry name" value="HigB-1"/>
</dbReference>
<dbReference type="Pfam" id="PF05015">
    <property type="entry name" value="HigB-like_toxin"/>
    <property type="match status" value="1"/>
</dbReference>
<dbReference type="PANTHER" id="PTHR40266">
    <property type="entry name" value="TOXIN HIGB-1"/>
    <property type="match status" value="1"/>
</dbReference>
<dbReference type="AlphaFoldDB" id="Q5QV89"/>
<dbReference type="GeneID" id="41337714"/>
<dbReference type="InterPro" id="IPR035093">
    <property type="entry name" value="RelE/ParE_toxin_dom_sf"/>
</dbReference>
<accession>Q5QV89</accession>
<dbReference type="eggNOG" id="COG3549">
    <property type="taxonomic scope" value="Bacteria"/>
</dbReference>
<reference evidence="1 2" key="1">
    <citation type="journal article" date="2004" name="Proc. Natl. Acad. Sci. U.S.A.">
        <title>Genome sequence of the deep-sea gamma-proteobacterium Idiomarina loihiensis reveals amino acid fermentation as a source of carbon and energy.</title>
        <authorList>
            <person name="Hou S."/>
            <person name="Saw J.H."/>
            <person name="Lee K.S."/>
            <person name="Freitas T.A."/>
            <person name="Belisle C."/>
            <person name="Kawarabayasi Y."/>
            <person name="Donachie S.P."/>
            <person name="Pikina A."/>
            <person name="Galperin M.Y."/>
            <person name="Koonin E.V."/>
            <person name="Makarova K.S."/>
            <person name="Omelchenko M.V."/>
            <person name="Sorokin A."/>
            <person name="Wolf Y.I."/>
            <person name="Li Q.X."/>
            <person name="Keum Y.S."/>
            <person name="Campbell S."/>
            <person name="Denery J."/>
            <person name="Aizawa S."/>
            <person name="Shibata S."/>
            <person name="Malahoff A."/>
            <person name="Alam M."/>
        </authorList>
    </citation>
    <scope>NUCLEOTIDE SEQUENCE [LARGE SCALE GENOMIC DNA]</scope>
    <source>
        <strain evidence="2">ATCC BAA-735 / DSM 15497 / L2-TR</strain>
    </source>
</reference>
<dbReference type="SUPFAM" id="SSF143011">
    <property type="entry name" value="RelE-like"/>
    <property type="match status" value="1"/>
</dbReference>
<dbReference type="STRING" id="283942.IL2520"/>
<gene>
    <name evidence="1" type="primary">higB</name>
    <name evidence="1" type="ordered locus">IL2520</name>
</gene>
<dbReference type="KEGG" id="ilo:IL2520"/>
<keyword evidence="2" id="KW-1185">Reference proteome</keyword>
<evidence type="ECO:0000313" key="1">
    <source>
        <dbReference type="EMBL" id="AAV83352.1"/>
    </source>
</evidence>
<proteinExistence type="predicted"/>